<gene>
    <name evidence="1" type="ORF">I3J27_32745</name>
</gene>
<dbReference type="EMBL" id="CP089391">
    <property type="protein sequence ID" value="WBL77737.1"/>
    <property type="molecule type" value="Genomic_DNA"/>
</dbReference>
<evidence type="ECO:0000313" key="1">
    <source>
        <dbReference type="EMBL" id="WBL77737.1"/>
    </source>
</evidence>
<accession>A0ABY7MH69</accession>
<protein>
    <recommendedName>
        <fullName evidence="3">Transposase</fullName>
    </recommendedName>
</protein>
<dbReference type="RefSeq" id="WP_270163036.1">
    <property type="nucleotide sequence ID" value="NZ_CP089391.1"/>
</dbReference>
<name>A0ABY7MH69_9BRAD</name>
<dbReference type="Proteomes" id="UP001179614">
    <property type="component" value="Chromosome"/>
</dbReference>
<keyword evidence="2" id="KW-1185">Reference proteome</keyword>
<sequence>MRTVTTRKVADITGSAKQPIRNKLLIEQALKVDPEKTAKRRAWHVRFTRMRVNEPGGGPRFIRCRDARQCDLSKEFAAVFRTLHCVDALTRASVKNALLTIGFGFHRSLSATFKRLVRACFGTDPLNWRSVAPLLNIIHILRVAALWQPVDDLARYLPVHVTAILQPSNTGWLYAETNGTVAGAVALGMMSPGRLAQIATARPFL</sequence>
<reference evidence="1" key="1">
    <citation type="submission" date="2021-12" db="EMBL/GenBank/DDBJ databases">
        <title>Bradyrhizobium xenonodulans sp. nov.</title>
        <authorList>
            <person name="Claassens R."/>
            <person name="Venter S.N."/>
            <person name="Beukes C.W."/>
            <person name="Stepkowski T."/>
            <person name="Steenkamp E.T."/>
        </authorList>
    </citation>
    <scope>NUCLEOTIDE SEQUENCE</scope>
    <source>
        <strain evidence="1">14AB</strain>
    </source>
</reference>
<evidence type="ECO:0008006" key="3">
    <source>
        <dbReference type="Google" id="ProtNLM"/>
    </source>
</evidence>
<evidence type="ECO:0000313" key="2">
    <source>
        <dbReference type="Proteomes" id="UP001179614"/>
    </source>
</evidence>
<proteinExistence type="predicted"/>
<organism evidence="1 2">
    <name type="scientific">Bradyrhizobium xenonodulans</name>
    <dbReference type="NCBI Taxonomy" id="2736875"/>
    <lineage>
        <taxon>Bacteria</taxon>
        <taxon>Pseudomonadati</taxon>
        <taxon>Pseudomonadota</taxon>
        <taxon>Alphaproteobacteria</taxon>
        <taxon>Hyphomicrobiales</taxon>
        <taxon>Nitrobacteraceae</taxon>
        <taxon>Bradyrhizobium</taxon>
    </lineage>
</organism>